<dbReference type="SUPFAM" id="SSF82185">
    <property type="entry name" value="Histone H3 K4-specific methyltransferase SET7/9 N-terminal domain"/>
    <property type="match status" value="1"/>
</dbReference>
<dbReference type="RefSeq" id="WP_242935350.1">
    <property type="nucleotide sequence ID" value="NZ_AP025028.1"/>
</dbReference>
<gene>
    <name evidence="2" type="ORF">LPTSP3_g08290</name>
</gene>
<feature type="transmembrane region" description="Helical" evidence="1">
    <location>
        <begin position="15"/>
        <end position="33"/>
    </location>
</feature>
<keyword evidence="1" id="KW-1133">Transmembrane helix</keyword>
<protein>
    <recommendedName>
        <fullName evidence="4">MORN repeat protein</fullName>
    </recommendedName>
</protein>
<sequence length="248" mass="28826">MKLKSIFSNLKDNTFVSYLLQLVFIMGLSFVLSPCKGKGERPKEVPESARYNRKANVYTAVIDGKEMGWFETGALVSKTEVNEFGIANGKSEKYEYQTGAVIATGEYKMMERTGIWRWSFSDGLPYYEMNFTPGVRKKQFWMSVLEWGNENGPYIRYFENGRVSERGFYDGGNRAGDWVKYYPDTKIESKGSYIADKKVSEWFYYYPDGKKEAYERFTEEGDLEYRVTYYPNGNVWCETKKTSDSVCI</sequence>
<organism evidence="2 3">
    <name type="scientific">Leptospira kobayashii</name>
    <dbReference type="NCBI Taxonomy" id="1917830"/>
    <lineage>
        <taxon>Bacteria</taxon>
        <taxon>Pseudomonadati</taxon>
        <taxon>Spirochaetota</taxon>
        <taxon>Spirochaetia</taxon>
        <taxon>Leptospirales</taxon>
        <taxon>Leptospiraceae</taxon>
        <taxon>Leptospira</taxon>
    </lineage>
</organism>
<evidence type="ECO:0000313" key="2">
    <source>
        <dbReference type="EMBL" id="BDA77899.1"/>
    </source>
</evidence>
<keyword evidence="1" id="KW-0812">Transmembrane</keyword>
<dbReference type="EMBL" id="AP025028">
    <property type="protein sequence ID" value="BDA77899.1"/>
    <property type="molecule type" value="Genomic_DNA"/>
</dbReference>
<keyword evidence="3" id="KW-1185">Reference proteome</keyword>
<dbReference type="Proteomes" id="UP000245263">
    <property type="component" value="Chromosome 1"/>
</dbReference>
<evidence type="ECO:0000256" key="1">
    <source>
        <dbReference type="SAM" id="Phobius"/>
    </source>
</evidence>
<name>A0ABN6KAE5_9LEPT</name>
<evidence type="ECO:0000313" key="3">
    <source>
        <dbReference type="Proteomes" id="UP000245263"/>
    </source>
</evidence>
<proteinExistence type="predicted"/>
<dbReference type="Gene3D" id="3.90.930.1">
    <property type="match status" value="1"/>
</dbReference>
<evidence type="ECO:0008006" key="4">
    <source>
        <dbReference type="Google" id="ProtNLM"/>
    </source>
</evidence>
<accession>A0ABN6KAE5</accession>
<keyword evidence="1" id="KW-0472">Membrane</keyword>
<reference evidence="2 3" key="1">
    <citation type="submission" date="2021-08" db="EMBL/GenBank/DDBJ databases">
        <title>Complete genome sequence of Leptospira kobayashii strain E30.</title>
        <authorList>
            <person name="Nakao R."/>
            <person name="Nakamura S."/>
            <person name="Masuzawa T."/>
            <person name="Koizumi N."/>
        </authorList>
    </citation>
    <scope>NUCLEOTIDE SEQUENCE [LARGE SCALE GENOMIC DNA]</scope>
    <source>
        <strain evidence="2 3">E30</strain>
    </source>
</reference>